<protein>
    <recommendedName>
        <fullName evidence="4">Recombinase zinc beta ribbon domain-containing protein</fullName>
    </recommendedName>
</protein>
<accession>A0AAX0AUK8</accession>
<dbReference type="Proteomes" id="UP001193748">
    <property type="component" value="Unassembled WGS sequence"/>
</dbReference>
<evidence type="ECO:0000313" key="6">
    <source>
        <dbReference type="Proteomes" id="UP001193748"/>
    </source>
</evidence>
<dbReference type="EMBL" id="JABSWW010000001">
    <property type="protein sequence ID" value="NRT86822.1"/>
    <property type="molecule type" value="Genomic_DNA"/>
</dbReference>
<dbReference type="InterPro" id="IPR038109">
    <property type="entry name" value="DNA_bind_recomb_sf"/>
</dbReference>
<feature type="coiled-coil region" evidence="3">
    <location>
        <begin position="139"/>
        <end position="201"/>
    </location>
</feature>
<dbReference type="Gene3D" id="3.90.1750.20">
    <property type="entry name" value="Putative Large Serine Recombinase, Chain B, Domain 2"/>
    <property type="match status" value="1"/>
</dbReference>
<gene>
    <name evidence="5" type="ORF">B0H41_000501</name>
</gene>
<dbReference type="InterPro" id="IPR050639">
    <property type="entry name" value="SSR_resolvase"/>
</dbReference>
<dbReference type="GO" id="GO:0003677">
    <property type="term" value="F:DNA binding"/>
    <property type="evidence" value="ECO:0007669"/>
    <property type="project" value="UniProtKB-KW"/>
</dbReference>
<evidence type="ECO:0000313" key="5">
    <source>
        <dbReference type="EMBL" id="NRT86822.1"/>
    </source>
</evidence>
<dbReference type="PANTHER" id="PTHR30461">
    <property type="entry name" value="DNA-INVERTASE FROM LAMBDOID PROPHAGE"/>
    <property type="match status" value="1"/>
</dbReference>
<keyword evidence="1" id="KW-0238">DNA-binding</keyword>
<evidence type="ECO:0000256" key="3">
    <source>
        <dbReference type="SAM" id="Coils"/>
    </source>
</evidence>
<dbReference type="PANTHER" id="PTHR30461:SF2">
    <property type="entry name" value="SERINE RECOMBINASE PINE-RELATED"/>
    <property type="match status" value="1"/>
</dbReference>
<evidence type="ECO:0000256" key="2">
    <source>
        <dbReference type="ARBA" id="ARBA00023172"/>
    </source>
</evidence>
<organism evidence="5 6">
    <name type="scientific">Clostridium beijerinckii</name>
    <name type="common">Clostridium MP</name>
    <dbReference type="NCBI Taxonomy" id="1520"/>
    <lineage>
        <taxon>Bacteria</taxon>
        <taxon>Bacillati</taxon>
        <taxon>Bacillota</taxon>
        <taxon>Clostridia</taxon>
        <taxon>Eubacteriales</taxon>
        <taxon>Clostridiaceae</taxon>
        <taxon>Clostridium</taxon>
    </lineage>
</organism>
<dbReference type="InterPro" id="IPR025827">
    <property type="entry name" value="Zn_ribbon_recom_dom"/>
</dbReference>
<feature type="domain" description="Recombinase zinc beta ribbon" evidence="4">
    <location>
        <begin position="63"/>
        <end position="117"/>
    </location>
</feature>
<reference evidence="5" key="2">
    <citation type="journal article" date="2022" name="Nat. Biotechnol.">
        <title>Carbon-negative production of acetone and isopropanol by gas fermentation at industrial pilot scale.</title>
        <authorList>
            <person name="Liew F.E."/>
            <person name="Nogle R."/>
            <person name="Abdalla T."/>
            <person name="Rasor B.J."/>
            <person name="Canter C."/>
            <person name="Jensen R.O."/>
            <person name="Wang L."/>
            <person name="Strutz J."/>
            <person name="Chirania P."/>
            <person name="De Tissera S."/>
            <person name="Mueller A.P."/>
            <person name="Ruan Z."/>
            <person name="Gao A."/>
            <person name="Tran L."/>
            <person name="Engle N.L."/>
            <person name="Bromley J.C."/>
            <person name="Daniell J."/>
            <person name="Conrado R."/>
            <person name="Tschaplinski T.J."/>
            <person name="Giannone R.J."/>
            <person name="Hettich R.L."/>
            <person name="Karim A.S."/>
            <person name="Simpson S.D."/>
            <person name="Brown S.D."/>
            <person name="Leang C."/>
            <person name="Jewett M.C."/>
            <person name="Kopke M."/>
        </authorList>
    </citation>
    <scope>NUCLEOTIDE SEQUENCE</scope>
    <source>
        <strain evidence="5">DJ080</strain>
    </source>
</reference>
<evidence type="ECO:0000259" key="4">
    <source>
        <dbReference type="Pfam" id="PF13408"/>
    </source>
</evidence>
<dbReference type="GO" id="GO:0000150">
    <property type="term" value="F:DNA strand exchange activity"/>
    <property type="evidence" value="ECO:0007669"/>
    <property type="project" value="TreeGrafter"/>
</dbReference>
<sequence>MIQGKYKKVSYKVKKINIMPDEQCIYGGEFEGIISKDIFERTQQMMKDRSNSNYRYRNGVIHPFSGVLKCGKCDGSMSHRKKYKGYKCTNSQQGSRRCSPHSVKETRLIDIISNEIKNMIDEKIDKNKVYDRFSNIKIENNFENELKSAEKELNTLDGKFKKIYEDKLEGVLNQRNFDYMLQDIQEKQDKLIQRKNQLVNMLKKNNDGSDLLNKYKIEIDNLLEGKTIDRRLVETLVDKIVIDEVDGSKEKNNNLL</sequence>
<evidence type="ECO:0000256" key="1">
    <source>
        <dbReference type="ARBA" id="ARBA00023125"/>
    </source>
</evidence>
<dbReference type="Pfam" id="PF13408">
    <property type="entry name" value="Zn_ribbon_recom"/>
    <property type="match status" value="1"/>
</dbReference>
<proteinExistence type="predicted"/>
<dbReference type="AlphaFoldDB" id="A0AAX0AUK8"/>
<name>A0AAX0AUK8_CLOBE</name>
<keyword evidence="3" id="KW-0175">Coiled coil</keyword>
<comment type="caution">
    <text evidence="5">The sequence shown here is derived from an EMBL/GenBank/DDBJ whole genome shotgun (WGS) entry which is preliminary data.</text>
</comment>
<reference evidence="5" key="1">
    <citation type="submission" date="2020-05" db="EMBL/GenBank/DDBJ databases">
        <authorList>
            <person name="Brown S."/>
            <person name="Huntemann M."/>
            <person name="Clum A."/>
            <person name="Spunde A."/>
            <person name="Palaniappan K."/>
            <person name="Ritter S."/>
            <person name="Mikhailova N."/>
            <person name="Chen I.-M."/>
            <person name="Stamatis D."/>
            <person name="Reddy T."/>
            <person name="O'Malley R."/>
            <person name="Daum C."/>
            <person name="Shapiro N."/>
            <person name="Ivanova N."/>
            <person name="Kyrpides N."/>
            <person name="Woyke T."/>
        </authorList>
    </citation>
    <scope>NUCLEOTIDE SEQUENCE</scope>
    <source>
        <strain evidence="5">DJ080</strain>
    </source>
</reference>
<keyword evidence="2" id="KW-0233">DNA recombination</keyword>